<evidence type="ECO:0000313" key="10">
    <source>
        <dbReference type="EMBL" id="KAF5192803.1"/>
    </source>
</evidence>
<dbReference type="SUPFAM" id="SSF56112">
    <property type="entry name" value="Protein kinase-like (PK-like)"/>
    <property type="match status" value="1"/>
</dbReference>
<keyword evidence="8" id="KW-0547">Nucleotide-binding</keyword>
<comment type="caution">
    <text evidence="10">The sequence shown here is derived from an EMBL/GenBank/DDBJ whole genome shotgun (WGS) entry which is preliminary data.</text>
</comment>
<keyword evidence="9" id="KW-0175">Coiled coil</keyword>
<evidence type="ECO:0000256" key="8">
    <source>
        <dbReference type="PROSITE-ProRule" id="PRU10141"/>
    </source>
</evidence>
<feature type="binding site" evidence="8">
    <location>
        <position position="147"/>
    </location>
    <ligand>
        <name>ATP</name>
        <dbReference type="ChEBI" id="CHEBI:30616"/>
    </ligand>
</feature>
<keyword evidence="2" id="KW-0808">Transferase</keyword>
<keyword evidence="6" id="KW-0472">Membrane</keyword>
<dbReference type="InterPro" id="IPR045874">
    <property type="entry name" value="LRK10/LRL21-25-like"/>
</dbReference>
<sequence length="226" mass="25723">MSSELEDYFEQINKEMKILIALRDDVITRGETQLKGWLQIVKKKEDEIDEMEKDLKNLRSYQIDAKKKLKDRLISCLKALKALVTSKDDISDAMKEFISEAATGKPKQYSCTDLKKYTSDPTAKIGSGVFGVVYKGTLNGVQVAIKKWEDGNSFAKQVWEKYQSKKLDEMIRDCGIEKGDEEKAKTLAIVALLCIEHMPKDRPSMIEVVNILTDVIPPKEPQNPYL</sequence>
<dbReference type="InterPro" id="IPR017441">
    <property type="entry name" value="Protein_kinase_ATP_BS"/>
</dbReference>
<keyword evidence="4" id="KW-0732">Signal</keyword>
<name>A0A7J6W715_THATH</name>
<evidence type="ECO:0000256" key="9">
    <source>
        <dbReference type="SAM" id="Coils"/>
    </source>
</evidence>
<keyword evidence="7" id="KW-0325">Glycoprotein</keyword>
<gene>
    <name evidence="10" type="ORF">FRX31_017609</name>
</gene>
<accession>A0A7J6W715</accession>
<evidence type="ECO:0000256" key="7">
    <source>
        <dbReference type="ARBA" id="ARBA00023180"/>
    </source>
</evidence>
<keyword evidence="2" id="KW-0723">Serine/threonine-protein kinase</keyword>
<evidence type="ECO:0000256" key="4">
    <source>
        <dbReference type="ARBA" id="ARBA00022729"/>
    </source>
</evidence>
<dbReference type="OrthoDB" id="4062651at2759"/>
<keyword evidence="2" id="KW-0418">Kinase</keyword>
<dbReference type="PANTHER" id="PTHR27009">
    <property type="entry name" value="RUST RESISTANCE KINASE LR10-RELATED"/>
    <property type="match status" value="1"/>
</dbReference>
<dbReference type="Proteomes" id="UP000554482">
    <property type="component" value="Unassembled WGS sequence"/>
</dbReference>
<evidence type="ECO:0000256" key="2">
    <source>
        <dbReference type="ARBA" id="ARBA00022527"/>
    </source>
</evidence>
<comment type="subcellular location">
    <subcellularLocation>
        <location evidence="1">Membrane</location>
        <topology evidence="1">Single-pass type I membrane protein</topology>
    </subcellularLocation>
</comment>
<dbReference type="GO" id="GO:0005524">
    <property type="term" value="F:ATP binding"/>
    <property type="evidence" value="ECO:0007669"/>
    <property type="project" value="UniProtKB-UniRule"/>
</dbReference>
<evidence type="ECO:0000256" key="5">
    <source>
        <dbReference type="ARBA" id="ARBA00022989"/>
    </source>
</evidence>
<organism evidence="10 11">
    <name type="scientific">Thalictrum thalictroides</name>
    <name type="common">Rue-anemone</name>
    <name type="synonym">Anemone thalictroides</name>
    <dbReference type="NCBI Taxonomy" id="46969"/>
    <lineage>
        <taxon>Eukaryota</taxon>
        <taxon>Viridiplantae</taxon>
        <taxon>Streptophyta</taxon>
        <taxon>Embryophyta</taxon>
        <taxon>Tracheophyta</taxon>
        <taxon>Spermatophyta</taxon>
        <taxon>Magnoliopsida</taxon>
        <taxon>Ranunculales</taxon>
        <taxon>Ranunculaceae</taxon>
        <taxon>Thalictroideae</taxon>
        <taxon>Thalictrum</taxon>
    </lineage>
</organism>
<evidence type="ECO:0000313" key="11">
    <source>
        <dbReference type="Proteomes" id="UP000554482"/>
    </source>
</evidence>
<keyword evidence="3" id="KW-0812">Transmembrane</keyword>
<evidence type="ECO:0008006" key="12">
    <source>
        <dbReference type="Google" id="ProtNLM"/>
    </source>
</evidence>
<keyword evidence="5" id="KW-1133">Transmembrane helix</keyword>
<dbReference type="InterPro" id="IPR011009">
    <property type="entry name" value="Kinase-like_dom_sf"/>
</dbReference>
<keyword evidence="11" id="KW-1185">Reference proteome</keyword>
<protein>
    <recommendedName>
        <fullName evidence="12">Cysteine-rich receptor-like protein kinase</fullName>
    </recommendedName>
</protein>
<evidence type="ECO:0000256" key="3">
    <source>
        <dbReference type="ARBA" id="ARBA00022692"/>
    </source>
</evidence>
<dbReference type="Gene3D" id="3.30.200.20">
    <property type="entry name" value="Phosphorylase Kinase, domain 1"/>
    <property type="match status" value="1"/>
</dbReference>
<dbReference type="AlphaFoldDB" id="A0A7J6W715"/>
<reference evidence="10 11" key="1">
    <citation type="submission" date="2020-06" db="EMBL/GenBank/DDBJ databases">
        <title>Transcriptomic and genomic resources for Thalictrum thalictroides and T. hernandezii: Facilitating candidate gene discovery in an emerging model plant lineage.</title>
        <authorList>
            <person name="Arias T."/>
            <person name="Riano-Pachon D.M."/>
            <person name="Di Stilio V.S."/>
        </authorList>
    </citation>
    <scope>NUCLEOTIDE SEQUENCE [LARGE SCALE GENOMIC DNA]</scope>
    <source>
        <strain evidence="11">cv. WT478/WT964</strain>
        <tissue evidence="10">Leaves</tissue>
    </source>
</reference>
<feature type="coiled-coil region" evidence="9">
    <location>
        <begin position="34"/>
        <end position="68"/>
    </location>
</feature>
<evidence type="ECO:0000256" key="1">
    <source>
        <dbReference type="ARBA" id="ARBA00004479"/>
    </source>
</evidence>
<proteinExistence type="predicted"/>
<dbReference type="EMBL" id="JABWDY010020904">
    <property type="protein sequence ID" value="KAF5192803.1"/>
    <property type="molecule type" value="Genomic_DNA"/>
</dbReference>
<dbReference type="GO" id="GO:0016020">
    <property type="term" value="C:membrane"/>
    <property type="evidence" value="ECO:0007669"/>
    <property type="project" value="UniProtKB-SubCell"/>
</dbReference>
<dbReference type="GO" id="GO:0004674">
    <property type="term" value="F:protein serine/threonine kinase activity"/>
    <property type="evidence" value="ECO:0007669"/>
    <property type="project" value="UniProtKB-KW"/>
</dbReference>
<keyword evidence="8" id="KW-0067">ATP-binding</keyword>
<dbReference type="PROSITE" id="PS00107">
    <property type="entry name" value="PROTEIN_KINASE_ATP"/>
    <property type="match status" value="1"/>
</dbReference>
<evidence type="ECO:0000256" key="6">
    <source>
        <dbReference type="ARBA" id="ARBA00023136"/>
    </source>
</evidence>